<dbReference type="SUPFAM" id="SSF53098">
    <property type="entry name" value="Ribonuclease H-like"/>
    <property type="match status" value="1"/>
</dbReference>
<dbReference type="RefSeq" id="WP_209334350.1">
    <property type="nucleotide sequence ID" value="NZ_JAGIYY010000001.1"/>
</dbReference>
<protein>
    <submittedName>
        <fullName evidence="1">Transcriptional regulator</fullName>
    </submittedName>
</protein>
<evidence type="ECO:0000313" key="2">
    <source>
        <dbReference type="Proteomes" id="UP000666240"/>
    </source>
</evidence>
<evidence type="ECO:0000313" key="1">
    <source>
        <dbReference type="EMBL" id="MBP0437685.1"/>
    </source>
</evidence>
<gene>
    <name evidence="1" type="ORF">J5Y06_03325</name>
</gene>
<dbReference type="AlphaFoldDB" id="A0A8J7UID4"/>
<reference evidence="1" key="1">
    <citation type="submission" date="2021-03" db="EMBL/GenBank/DDBJ databases">
        <title>Genome sequencing and assembly of Tianweitania sediminis.</title>
        <authorList>
            <person name="Chhetri G."/>
        </authorList>
    </citation>
    <scope>NUCLEOTIDE SEQUENCE</scope>
    <source>
        <strain evidence="1">Z8</strain>
    </source>
</reference>
<comment type="caution">
    <text evidence="1">The sequence shown here is derived from an EMBL/GenBank/DDBJ whole genome shotgun (WGS) entry which is preliminary data.</text>
</comment>
<proteinExistence type="predicted"/>
<organism evidence="1 2">
    <name type="scientific">Tianweitania sediminis</name>
    <dbReference type="NCBI Taxonomy" id="1502156"/>
    <lineage>
        <taxon>Bacteria</taxon>
        <taxon>Pseudomonadati</taxon>
        <taxon>Pseudomonadota</taxon>
        <taxon>Alphaproteobacteria</taxon>
        <taxon>Hyphomicrobiales</taxon>
        <taxon>Phyllobacteriaceae</taxon>
        <taxon>Tianweitania</taxon>
    </lineage>
</organism>
<dbReference type="EMBL" id="JAGIYY010000001">
    <property type="protein sequence ID" value="MBP0437685.1"/>
    <property type="molecule type" value="Genomic_DNA"/>
</dbReference>
<dbReference type="Gene3D" id="3.30.420.10">
    <property type="entry name" value="Ribonuclease H-like superfamily/Ribonuclease H"/>
    <property type="match status" value="1"/>
</dbReference>
<dbReference type="GO" id="GO:0003676">
    <property type="term" value="F:nucleic acid binding"/>
    <property type="evidence" value="ECO:0007669"/>
    <property type="project" value="InterPro"/>
</dbReference>
<dbReference type="InterPro" id="IPR012337">
    <property type="entry name" value="RNaseH-like_sf"/>
</dbReference>
<sequence>MIVFLDFEASSLSKKSYPIEVAWVAENGDESSALLRPIRDWTDWSAEAELIHGISRDRLRHEGQPVNEMAHRMIRCLSGHDLFASAPSWDGKWLSTRLRAAGLPRHALRLQLSDDAFRDAVGRILPPGTEEQQIVRLVEDVIRETEPEKPAHRALDDARLELRRWQIACARAEALKQRLT</sequence>
<accession>A0A8J7UID4</accession>
<name>A0A8J7UID4_9HYPH</name>
<dbReference type="Proteomes" id="UP000666240">
    <property type="component" value="Unassembled WGS sequence"/>
</dbReference>
<dbReference type="InterPro" id="IPR036397">
    <property type="entry name" value="RNaseH_sf"/>
</dbReference>
<keyword evidence="2" id="KW-1185">Reference proteome</keyword>